<dbReference type="RefSeq" id="WP_377572918.1">
    <property type="nucleotide sequence ID" value="NZ_JBHTMP010000034.1"/>
</dbReference>
<feature type="region of interest" description="Disordered" evidence="2">
    <location>
        <begin position="1"/>
        <end position="29"/>
    </location>
</feature>
<dbReference type="PANTHER" id="PTHR42954">
    <property type="entry name" value="FE(2+) TRANSPORT PROTEIN A"/>
    <property type="match status" value="1"/>
</dbReference>
<protein>
    <submittedName>
        <fullName evidence="4">Ferrous iron transport protein A</fullName>
    </submittedName>
</protein>
<dbReference type="EMBL" id="JBHTMP010000034">
    <property type="protein sequence ID" value="MFD1323611.1"/>
    <property type="molecule type" value="Genomic_DNA"/>
</dbReference>
<dbReference type="InterPro" id="IPR007167">
    <property type="entry name" value="Fe-transptr_FeoA-like"/>
</dbReference>
<keyword evidence="1" id="KW-0408">Iron</keyword>
<evidence type="ECO:0000256" key="2">
    <source>
        <dbReference type="SAM" id="MobiDB-lite"/>
    </source>
</evidence>
<dbReference type="SMART" id="SM00899">
    <property type="entry name" value="FeoA"/>
    <property type="match status" value="1"/>
</dbReference>
<reference evidence="5" key="1">
    <citation type="journal article" date="2019" name="Int. J. Syst. Evol. Microbiol.">
        <title>The Global Catalogue of Microorganisms (GCM) 10K type strain sequencing project: providing services to taxonomists for standard genome sequencing and annotation.</title>
        <authorList>
            <consortium name="The Broad Institute Genomics Platform"/>
            <consortium name="The Broad Institute Genome Sequencing Center for Infectious Disease"/>
            <person name="Wu L."/>
            <person name="Ma J."/>
        </authorList>
    </citation>
    <scope>NUCLEOTIDE SEQUENCE [LARGE SCALE GENOMIC DNA]</scope>
    <source>
        <strain evidence="5">JCM 31037</strain>
    </source>
</reference>
<name>A0ABW3YGV4_9ACTN</name>
<dbReference type="InterPro" id="IPR052713">
    <property type="entry name" value="FeoA"/>
</dbReference>
<sequence length="99" mass="10572">MASTRTAERQRRRPSPDLGVGTGTLADLPPGAQARVTGIIATTPGTAGRLADLGFTVGTVVQVLRRAPLGDPVLYRVKDYEVCLRRAQSACVRVVEVDR</sequence>
<evidence type="ECO:0000259" key="3">
    <source>
        <dbReference type="SMART" id="SM00899"/>
    </source>
</evidence>
<proteinExistence type="predicted"/>
<organism evidence="4 5">
    <name type="scientific">Micromonospora sonneratiae</name>
    <dbReference type="NCBI Taxonomy" id="1184706"/>
    <lineage>
        <taxon>Bacteria</taxon>
        <taxon>Bacillati</taxon>
        <taxon>Actinomycetota</taxon>
        <taxon>Actinomycetes</taxon>
        <taxon>Micromonosporales</taxon>
        <taxon>Micromonosporaceae</taxon>
        <taxon>Micromonospora</taxon>
    </lineage>
</organism>
<dbReference type="InterPro" id="IPR038157">
    <property type="entry name" value="FeoA_core_dom"/>
</dbReference>
<accession>A0ABW3YGV4</accession>
<evidence type="ECO:0000256" key="1">
    <source>
        <dbReference type="ARBA" id="ARBA00023004"/>
    </source>
</evidence>
<dbReference type="PANTHER" id="PTHR42954:SF2">
    <property type="entry name" value="FE(2+) TRANSPORT PROTEIN A"/>
    <property type="match status" value="1"/>
</dbReference>
<dbReference type="SUPFAM" id="SSF50037">
    <property type="entry name" value="C-terminal domain of transcriptional repressors"/>
    <property type="match status" value="1"/>
</dbReference>
<keyword evidence="5" id="KW-1185">Reference proteome</keyword>
<evidence type="ECO:0000313" key="5">
    <source>
        <dbReference type="Proteomes" id="UP001597260"/>
    </source>
</evidence>
<dbReference type="InterPro" id="IPR008988">
    <property type="entry name" value="Transcriptional_repressor_C"/>
</dbReference>
<dbReference type="Proteomes" id="UP001597260">
    <property type="component" value="Unassembled WGS sequence"/>
</dbReference>
<dbReference type="Gene3D" id="2.30.30.90">
    <property type="match status" value="1"/>
</dbReference>
<feature type="domain" description="Ferrous iron transporter FeoA-like" evidence="3">
    <location>
        <begin position="23"/>
        <end position="96"/>
    </location>
</feature>
<evidence type="ECO:0000313" key="4">
    <source>
        <dbReference type="EMBL" id="MFD1323611.1"/>
    </source>
</evidence>
<gene>
    <name evidence="4" type="ORF">ACFQ4H_21220</name>
</gene>
<dbReference type="Pfam" id="PF04023">
    <property type="entry name" value="FeoA"/>
    <property type="match status" value="1"/>
</dbReference>
<comment type="caution">
    <text evidence="4">The sequence shown here is derived from an EMBL/GenBank/DDBJ whole genome shotgun (WGS) entry which is preliminary data.</text>
</comment>